<sequence length="467" mass="50462">MSEHHSRRRYDRVDAGVGYGASGYYGDESLPSSSTRARRAEGTTGIYDEKSFHAAKAGVGGPRLLPTGSTASLGRDAGGSGDRYSQYNNGRYGTTGRRAGGGGGEGGYYPPFAPGAPGMLEAMPGDHRDSRTQSVVLDSRQLERERELDLQQQARMLSMADAENQLRPVSGAVLKNQPGGSYNQHSQYSQKQPPMQQQYYYDDGYGNYGEYEGEYNGHYGEYDDGYYNAQWGPGPQDTAYGMDSNSQQPQNPYGSQNPYPKAEGYTQQQQQQQYQQPSPRKSRDSDTAAGQDEGQASPERGPKVAAMSNASAVSGSESMVHSPTTAGTSSPVDEVMPSMGTDFVPSRQELLKKQLHQQQLYQQQQQQVYNISGQIDGGEDAEGKEEYRLSVHGDGNSKKSSVNHDGGKEEYRLSQHDNGYQVPGTPTPAAAAVAADVMATSEAAVGATPPPLPILTKPKKSLQSMRG</sequence>
<feature type="region of interest" description="Disordered" evidence="1">
    <location>
        <begin position="443"/>
        <end position="467"/>
    </location>
</feature>
<dbReference type="OrthoDB" id="2444150at2759"/>
<feature type="compositionally biased region" description="Basic and acidic residues" evidence="1">
    <location>
        <begin position="405"/>
        <end position="415"/>
    </location>
</feature>
<feature type="compositionally biased region" description="Polar residues" evidence="1">
    <location>
        <begin position="308"/>
        <end position="331"/>
    </location>
</feature>
<reference evidence="2" key="1">
    <citation type="journal article" date="2020" name="Fungal Divers.">
        <title>Resolving the Mortierellaceae phylogeny through synthesis of multi-gene phylogenetics and phylogenomics.</title>
        <authorList>
            <person name="Vandepol N."/>
            <person name="Liber J."/>
            <person name="Desiro A."/>
            <person name="Na H."/>
            <person name="Kennedy M."/>
            <person name="Barry K."/>
            <person name="Grigoriev I.V."/>
            <person name="Miller A.N."/>
            <person name="O'Donnell K."/>
            <person name="Stajich J.E."/>
            <person name="Bonito G."/>
        </authorList>
    </citation>
    <scope>NUCLEOTIDE SEQUENCE</scope>
    <source>
        <strain evidence="2">CK1249</strain>
    </source>
</reference>
<proteinExistence type="predicted"/>
<feature type="compositionally biased region" description="Polar residues" evidence="1">
    <location>
        <begin position="243"/>
        <end position="258"/>
    </location>
</feature>
<gene>
    <name evidence="2" type="ORF">BGZ70_001520</name>
</gene>
<accession>A0A9P6IXK3</accession>
<evidence type="ECO:0000313" key="2">
    <source>
        <dbReference type="EMBL" id="KAF9950083.1"/>
    </source>
</evidence>
<feature type="region of interest" description="Disordered" evidence="1">
    <location>
        <begin position="228"/>
        <end position="343"/>
    </location>
</feature>
<feature type="region of interest" description="Disordered" evidence="1">
    <location>
        <begin position="172"/>
        <end position="194"/>
    </location>
</feature>
<comment type="caution">
    <text evidence="2">The sequence shown here is derived from an EMBL/GenBank/DDBJ whole genome shotgun (WGS) entry which is preliminary data.</text>
</comment>
<evidence type="ECO:0000313" key="3">
    <source>
        <dbReference type="Proteomes" id="UP000738359"/>
    </source>
</evidence>
<dbReference type="Proteomes" id="UP000738359">
    <property type="component" value="Unassembled WGS sequence"/>
</dbReference>
<dbReference type="AlphaFoldDB" id="A0A9P6IXK3"/>
<feature type="region of interest" description="Disordered" evidence="1">
    <location>
        <begin position="58"/>
        <end position="117"/>
    </location>
</feature>
<feature type="compositionally biased region" description="Low complexity" evidence="1">
    <location>
        <begin position="267"/>
        <end position="276"/>
    </location>
</feature>
<feature type="region of interest" description="Disordered" evidence="1">
    <location>
        <begin position="22"/>
        <end position="44"/>
    </location>
</feature>
<evidence type="ECO:0000256" key="1">
    <source>
        <dbReference type="SAM" id="MobiDB-lite"/>
    </source>
</evidence>
<keyword evidence="3" id="KW-1185">Reference proteome</keyword>
<protein>
    <submittedName>
        <fullName evidence="2">Uncharacterized protein</fullName>
    </submittedName>
</protein>
<feature type="region of interest" description="Disordered" evidence="1">
    <location>
        <begin position="374"/>
        <end position="427"/>
    </location>
</feature>
<feature type="compositionally biased region" description="Basic and acidic residues" evidence="1">
    <location>
        <begin position="384"/>
        <end position="397"/>
    </location>
</feature>
<dbReference type="EMBL" id="JAAAHY010001342">
    <property type="protein sequence ID" value="KAF9950083.1"/>
    <property type="molecule type" value="Genomic_DNA"/>
</dbReference>
<feature type="compositionally biased region" description="Gly residues" evidence="1">
    <location>
        <begin position="98"/>
        <end position="107"/>
    </location>
</feature>
<name>A0A9P6IXK3_MORAP</name>
<organism evidence="2 3">
    <name type="scientific">Mortierella alpina</name>
    <name type="common">Oleaginous fungus</name>
    <name type="synonym">Mortierella renispora</name>
    <dbReference type="NCBI Taxonomy" id="64518"/>
    <lineage>
        <taxon>Eukaryota</taxon>
        <taxon>Fungi</taxon>
        <taxon>Fungi incertae sedis</taxon>
        <taxon>Mucoromycota</taxon>
        <taxon>Mortierellomycotina</taxon>
        <taxon>Mortierellomycetes</taxon>
        <taxon>Mortierellales</taxon>
        <taxon>Mortierellaceae</taxon>
        <taxon>Mortierella</taxon>
    </lineage>
</organism>